<dbReference type="InterPro" id="IPR012281">
    <property type="entry name" value="Phospholipid_synth_PlsX-like"/>
</dbReference>
<evidence type="ECO:0000256" key="3">
    <source>
        <dbReference type="ARBA" id="ARBA00022516"/>
    </source>
</evidence>
<dbReference type="UniPathway" id="UPA00085"/>
<gene>
    <name evidence="10" type="primary">plsX</name>
    <name evidence="11" type="ORF">CHUV0807_1645</name>
</gene>
<dbReference type="PANTHER" id="PTHR30100">
    <property type="entry name" value="FATTY ACID/PHOSPHOLIPID SYNTHESIS PROTEIN PLSX"/>
    <property type="match status" value="1"/>
</dbReference>
<comment type="catalytic activity">
    <reaction evidence="1 10">
        <text>a fatty acyl-[ACP] + phosphate = an acyl phosphate + holo-[ACP]</text>
        <dbReference type="Rhea" id="RHEA:42292"/>
        <dbReference type="Rhea" id="RHEA-COMP:9685"/>
        <dbReference type="Rhea" id="RHEA-COMP:14125"/>
        <dbReference type="ChEBI" id="CHEBI:43474"/>
        <dbReference type="ChEBI" id="CHEBI:59918"/>
        <dbReference type="ChEBI" id="CHEBI:64479"/>
        <dbReference type="ChEBI" id="CHEBI:138651"/>
        <dbReference type="EC" id="2.3.1.274"/>
    </reaction>
</comment>
<dbReference type="EC" id="2.3.1.274" evidence="8 10"/>
<protein>
    <recommendedName>
        <fullName evidence="8 10">Phosphate acyltransferase</fullName>
        <ecNumber evidence="8 10">2.3.1.274</ecNumber>
    </recommendedName>
    <alternativeName>
        <fullName evidence="10">Acyl-ACP phosphotransacylase</fullName>
    </alternativeName>
    <alternativeName>
        <fullName evidence="10">Acyl-[acyl-carrier-protein]--phosphate acyltransferase</fullName>
    </alternativeName>
    <alternativeName>
        <fullName evidence="10">Phosphate-acyl-ACP acyltransferase</fullName>
    </alternativeName>
</protein>
<dbReference type="RefSeq" id="WP_079541098.1">
    <property type="nucleotide sequence ID" value="NZ_FKLO01000054.1"/>
</dbReference>
<comment type="similarity">
    <text evidence="10">Belongs to the PlsX family.</text>
</comment>
<sequence>MSTSKPPIIAIDAMGGDIGLDVTLAAVAHIQKRHHDVRMIVVGDEPAIRSHKSFTAIDAARIDIHHTTQVVAMDEAPANVLRHKTDSSMWKAIELVRDGKAQACVSAGNTGALMASSRYILKMLPGISRPAICAVVPSRGGHVHWLDLGANVDAKPEQLVQFAVMGSELVKAVDEKPNPIVGLLNIGEEAIKGNDMVKETSKLLEKTDLNYSGFVEGNDIFLKEKLDIVVCDGFVGNVALKSVEGIAKYIQTTLEQEFRRNIFSKIAALFSLPVLRRTKARIDPRRYNGATLLGLQGIVIKSHGNADVFAFANAINVARLEITNGIIDHIRCQLDRQQNRPAAEEHTA</sequence>
<dbReference type="Proteomes" id="UP000190837">
    <property type="component" value="Unassembled WGS sequence"/>
</dbReference>
<dbReference type="GO" id="GO:0006633">
    <property type="term" value="P:fatty acid biosynthetic process"/>
    <property type="evidence" value="ECO:0007669"/>
    <property type="project" value="UniProtKB-UniRule"/>
</dbReference>
<keyword evidence="6 10" id="KW-0594">Phospholipid biosynthesis</keyword>
<reference evidence="12" key="1">
    <citation type="submission" date="2016-04" db="EMBL/GenBank/DDBJ databases">
        <authorList>
            <person name="Tagini F."/>
        </authorList>
    </citation>
    <scope>NUCLEOTIDE SEQUENCE [LARGE SCALE GENOMIC DNA]</scope>
    <source>
        <strain evidence="12">CHUV0807</strain>
    </source>
</reference>
<evidence type="ECO:0000256" key="2">
    <source>
        <dbReference type="ARBA" id="ARBA00022490"/>
    </source>
</evidence>
<comment type="subunit">
    <text evidence="9 10">Homodimer. Probably interacts with PlsY.</text>
</comment>
<dbReference type="GO" id="GO:0043811">
    <property type="term" value="F:phosphate:acyl-[acyl carrier protein] acyltransferase activity"/>
    <property type="evidence" value="ECO:0007669"/>
    <property type="project" value="UniProtKB-UniRule"/>
</dbReference>
<comment type="subcellular location">
    <subcellularLocation>
        <location evidence="10">Cytoplasm</location>
    </subcellularLocation>
    <text evidence="10">Associated with the membrane possibly through PlsY.</text>
</comment>
<dbReference type="PIRSF" id="PIRSF002465">
    <property type="entry name" value="Phsphlp_syn_PlsX"/>
    <property type="match status" value="1"/>
</dbReference>
<dbReference type="GO" id="GO:0008654">
    <property type="term" value="P:phospholipid biosynthetic process"/>
    <property type="evidence" value="ECO:0007669"/>
    <property type="project" value="UniProtKB-KW"/>
</dbReference>
<comment type="function">
    <text evidence="10">Catalyzes the reversible formation of acyl-phosphate (acyl-PO(4)) from acyl-[acyl-carrier-protein] (acyl-ACP). This enzyme utilizes acyl-ACP as fatty acyl donor, but not acyl-CoA.</text>
</comment>
<evidence type="ECO:0000256" key="7">
    <source>
        <dbReference type="ARBA" id="ARBA00023264"/>
    </source>
</evidence>
<evidence type="ECO:0000313" key="12">
    <source>
        <dbReference type="Proteomes" id="UP000190837"/>
    </source>
</evidence>
<proteinExistence type="inferred from homology"/>
<evidence type="ECO:0000256" key="5">
    <source>
        <dbReference type="ARBA" id="ARBA00023098"/>
    </source>
</evidence>
<accession>A0A1C3H582</accession>
<keyword evidence="4 10" id="KW-0808">Transferase</keyword>
<dbReference type="HAMAP" id="MF_00019">
    <property type="entry name" value="PlsX"/>
    <property type="match status" value="1"/>
</dbReference>
<dbReference type="AlphaFoldDB" id="A0A1C3H582"/>
<evidence type="ECO:0000256" key="1">
    <source>
        <dbReference type="ARBA" id="ARBA00001232"/>
    </source>
</evidence>
<dbReference type="Pfam" id="PF02504">
    <property type="entry name" value="FA_synthesis"/>
    <property type="match status" value="1"/>
</dbReference>
<keyword evidence="11" id="KW-0012">Acyltransferase</keyword>
<evidence type="ECO:0000256" key="10">
    <source>
        <dbReference type="HAMAP-Rule" id="MF_00019"/>
    </source>
</evidence>
<keyword evidence="7 10" id="KW-1208">Phospholipid metabolism</keyword>
<dbReference type="GO" id="GO:0005737">
    <property type="term" value="C:cytoplasm"/>
    <property type="evidence" value="ECO:0007669"/>
    <property type="project" value="UniProtKB-SubCell"/>
</dbReference>
<keyword evidence="2 10" id="KW-0963">Cytoplasm</keyword>
<keyword evidence="3 10" id="KW-0444">Lipid biosynthesis</keyword>
<keyword evidence="5 10" id="KW-0443">Lipid metabolism</keyword>
<dbReference type="SUPFAM" id="SSF53659">
    <property type="entry name" value="Isocitrate/Isopropylmalate dehydrogenase-like"/>
    <property type="match status" value="1"/>
</dbReference>
<evidence type="ECO:0000256" key="6">
    <source>
        <dbReference type="ARBA" id="ARBA00023209"/>
    </source>
</evidence>
<evidence type="ECO:0000256" key="8">
    <source>
        <dbReference type="ARBA" id="ARBA00024069"/>
    </source>
</evidence>
<name>A0A1C3H582_9GAMM</name>
<evidence type="ECO:0000256" key="9">
    <source>
        <dbReference type="ARBA" id="ARBA00046608"/>
    </source>
</evidence>
<comment type="pathway">
    <text evidence="10">Lipid metabolism; phospholipid metabolism.</text>
</comment>
<organism evidence="11 12">
    <name type="scientific">Cardiobacterium hominis</name>
    <dbReference type="NCBI Taxonomy" id="2718"/>
    <lineage>
        <taxon>Bacteria</taxon>
        <taxon>Pseudomonadati</taxon>
        <taxon>Pseudomonadota</taxon>
        <taxon>Gammaproteobacteria</taxon>
        <taxon>Cardiobacteriales</taxon>
        <taxon>Cardiobacteriaceae</taxon>
        <taxon>Cardiobacterium</taxon>
    </lineage>
</organism>
<dbReference type="Gene3D" id="3.40.718.10">
    <property type="entry name" value="Isopropylmalate Dehydrogenase"/>
    <property type="match status" value="1"/>
</dbReference>
<dbReference type="PANTHER" id="PTHR30100:SF1">
    <property type="entry name" value="PHOSPHATE ACYLTRANSFERASE"/>
    <property type="match status" value="1"/>
</dbReference>
<evidence type="ECO:0000256" key="4">
    <source>
        <dbReference type="ARBA" id="ARBA00022679"/>
    </source>
</evidence>
<dbReference type="NCBIfam" id="TIGR00182">
    <property type="entry name" value="plsX"/>
    <property type="match status" value="1"/>
</dbReference>
<evidence type="ECO:0000313" key="11">
    <source>
        <dbReference type="EMBL" id="SAM66569.1"/>
    </source>
</evidence>
<dbReference type="InterPro" id="IPR003664">
    <property type="entry name" value="FA_synthesis"/>
</dbReference>
<dbReference type="EMBL" id="FKLO01000054">
    <property type="protein sequence ID" value="SAM66569.1"/>
    <property type="molecule type" value="Genomic_DNA"/>
</dbReference>